<keyword evidence="3" id="KW-0010">Activator</keyword>
<dbReference type="Pfam" id="PF02311">
    <property type="entry name" value="AraC_binding"/>
    <property type="match status" value="1"/>
</dbReference>
<keyword evidence="7" id="KW-1185">Reference proteome</keyword>
<dbReference type="InterPro" id="IPR009057">
    <property type="entry name" value="Homeodomain-like_sf"/>
</dbReference>
<dbReference type="EMBL" id="NFIE01000006">
    <property type="protein sequence ID" value="OUN89096.1"/>
    <property type="molecule type" value="Genomic_DNA"/>
</dbReference>
<dbReference type="SUPFAM" id="SSF46689">
    <property type="entry name" value="Homeodomain-like"/>
    <property type="match status" value="2"/>
</dbReference>
<evidence type="ECO:0000313" key="7">
    <source>
        <dbReference type="Proteomes" id="UP000195781"/>
    </source>
</evidence>
<evidence type="ECO:0000256" key="2">
    <source>
        <dbReference type="ARBA" id="ARBA00023125"/>
    </source>
</evidence>
<dbReference type="Gene3D" id="2.60.120.280">
    <property type="entry name" value="Regulatory protein AraC"/>
    <property type="match status" value="1"/>
</dbReference>
<dbReference type="PROSITE" id="PS00041">
    <property type="entry name" value="HTH_ARAC_FAMILY_1"/>
    <property type="match status" value="1"/>
</dbReference>
<dbReference type="AlphaFoldDB" id="A0A1Y3XU31"/>
<dbReference type="GO" id="GO:0043565">
    <property type="term" value="F:sequence-specific DNA binding"/>
    <property type="evidence" value="ECO:0007669"/>
    <property type="project" value="InterPro"/>
</dbReference>
<dbReference type="SUPFAM" id="SSF51215">
    <property type="entry name" value="Regulatory protein AraC"/>
    <property type="match status" value="1"/>
</dbReference>
<keyword evidence="1" id="KW-0805">Transcription regulation</keyword>
<keyword evidence="2" id="KW-0238">DNA-binding</keyword>
<dbReference type="PROSITE" id="PS01124">
    <property type="entry name" value="HTH_ARAC_FAMILY_2"/>
    <property type="match status" value="1"/>
</dbReference>
<accession>A0A1Y3XU31</accession>
<dbReference type="OrthoDB" id="9814125at2"/>
<dbReference type="GO" id="GO:0003700">
    <property type="term" value="F:DNA-binding transcription factor activity"/>
    <property type="evidence" value="ECO:0007669"/>
    <property type="project" value="InterPro"/>
</dbReference>
<evidence type="ECO:0000256" key="1">
    <source>
        <dbReference type="ARBA" id="ARBA00023015"/>
    </source>
</evidence>
<evidence type="ECO:0000256" key="4">
    <source>
        <dbReference type="ARBA" id="ARBA00023163"/>
    </source>
</evidence>
<dbReference type="InterPro" id="IPR050204">
    <property type="entry name" value="AraC_XylS_family_regulators"/>
</dbReference>
<dbReference type="InterPro" id="IPR003313">
    <property type="entry name" value="AraC-bd"/>
</dbReference>
<feature type="domain" description="HTH araC/xylS-type" evidence="5">
    <location>
        <begin position="182"/>
        <end position="280"/>
    </location>
</feature>
<dbReference type="Gene3D" id="1.10.10.60">
    <property type="entry name" value="Homeodomain-like"/>
    <property type="match status" value="2"/>
</dbReference>
<organism evidence="6 7">
    <name type="scientific">[Collinsella] massiliensis</name>
    <dbReference type="NCBI Taxonomy" id="1232426"/>
    <lineage>
        <taxon>Bacteria</taxon>
        <taxon>Bacillati</taxon>
        <taxon>Actinomycetota</taxon>
        <taxon>Coriobacteriia</taxon>
        <taxon>Coriobacteriales</taxon>
        <taxon>Coriobacteriaceae</taxon>
        <taxon>Enorma</taxon>
    </lineage>
</organism>
<name>A0A1Y3XU31_9ACTN</name>
<dbReference type="PANTHER" id="PTHR46796:SF7">
    <property type="entry name" value="ARAC FAMILY TRANSCRIPTIONAL REGULATOR"/>
    <property type="match status" value="1"/>
</dbReference>
<gene>
    <name evidence="6" type="ORF">B5G02_03750</name>
</gene>
<dbReference type="RefSeq" id="WP_094335241.1">
    <property type="nucleotide sequence ID" value="NZ_NFIE01000006.1"/>
</dbReference>
<proteinExistence type="predicted"/>
<dbReference type="CDD" id="cd06986">
    <property type="entry name" value="cupin_MmsR-like_N"/>
    <property type="match status" value="1"/>
</dbReference>
<dbReference type="InterPro" id="IPR018062">
    <property type="entry name" value="HTH_AraC-typ_CS"/>
</dbReference>
<dbReference type="PANTHER" id="PTHR46796">
    <property type="entry name" value="HTH-TYPE TRANSCRIPTIONAL ACTIVATOR RHAS-RELATED"/>
    <property type="match status" value="1"/>
</dbReference>
<sequence>MRPHEIEFSTFEGGVFTDLMPYQYGREVCTPGHAFGPARRSHYLFHFILEGKGSLTATDEMGSATVHELHAGEGFLIFPGQITTYVADLDEPWEYIWIEFDGAHVKSNLDRLGFSPASPVYQAQDEERCEQMVDAMRSLLEHRSASQFYLVACACLFFDAFLGSARPHRSGASSRLHSFYVDNALAYIEQNYQGDITVEDIARNAGLNRSYFGKVFRDAMGVSPQQFLIGFRIEKACELLKLSNLSVGEVGRAVGYPNQLHFSRAFKNARGLSPRAWRQQHAQR</sequence>
<comment type="caution">
    <text evidence="6">The sequence shown here is derived from an EMBL/GenBank/DDBJ whole genome shotgun (WGS) entry which is preliminary data.</text>
</comment>
<dbReference type="Pfam" id="PF12833">
    <property type="entry name" value="HTH_18"/>
    <property type="match status" value="1"/>
</dbReference>
<dbReference type="InterPro" id="IPR037923">
    <property type="entry name" value="HTH-like"/>
</dbReference>
<evidence type="ECO:0000313" key="6">
    <source>
        <dbReference type="EMBL" id="OUN89096.1"/>
    </source>
</evidence>
<protein>
    <submittedName>
        <fullName evidence="6">AraC family transcriptional regulator</fullName>
    </submittedName>
</protein>
<keyword evidence="4" id="KW-0804">Transcription</keyword>
<reference evidence="7" key="1">
    <citation type="submission" date="2017-04" db="EMBL/GenBank/DDBJ databases">
        <title>Function of individual gut microbiota members based on whole genome sequencing of pure cultures obtained from chicken caecum.</title>
        <authorList>
            <person name="Medvecky M."/>
            <person name="Cejkova D."/>
            <person name="Polansky O."/>
            <person name="Karasova D."/>
            <person name="Kubasova T."/>
            <person name="Cizek A."/>
            <person name="Rychlik I."/>
        </authorList>
    </citation>
    <scope>NUCLEOTIDE SEQUENCE [LARGE SCALE GENOMIC DNA]</scope>
    <source>
        <strain evidence="7">An5</strain>
    </source>
</reference>
<dbReference type="Proteomes" id="UP000195781">
    <property type="component" value="Unassembled WGS sequence"/>
</dbReference>
<evidence type="ECO:0000259" key="5">
    <source>
        <dbReference type="PROSITE" id="PS01124"/>
    </source>
</evidence>
<dbReference type="InterPro" id="IPR018060">
    <property type="entry name" value="HTH_AraC"/>
</dbReference>
<evidence type="ECO:0000256" key="3">
    <source>
        <dbReference type="ARBA" id="ARBA00023159"/>
    </source>
</evidence>
<dbReference type="SMART" id="SM00342">
    <property type="entry name" value="HTH_ARAC"/>
    <property type="match status" value="1"/>
</dbReference>